<dbReference type="RefSeq" id="WP_246902370.1">
    <property type="nucleotide sequence ID" value="NZ_JALJRB010000001.1"/>
</dbReference>
<dbReference type="InterPro" id="IPR051010">
    <property type="entry name" value="BCAA_transport"/>
</dbReference>
<evidence type="ECO:0000259" key="6">
    <source>
        <dbReference type="Pfam" id="PF13458"/>
    </source>
</evidence>
<dbReference type="InterPro" id="IPR000709">
    <property type="entry name" value="Leu_Ile_Val-bd"/>
</dbReference>
<keyword evidence="2" id="KW-0813">Transport</keyword>
<dbReference type="SUPFAM" id="SSF53822">
    <property type="entry name" value="Periplasmic binding protein-like I"/>
    <property type="match status" value="1"/>
</dbReference>
<accession>A0AA41QZI0</accession>
<evidence type="ECO:0000313" key="8">
    <source>
        <dbReference type="Proteomes" id="UP001165427"/>
    </source>
</evidence>
<feature type="signal peptide" evidence="5">
    <location>
        <begin position="1"/>
        <end position="21"/>
    </location>
</feature>
<evidence type="ECO:0000256" key="4">
    <source>
        <dbReference type="ARBA" id="ARBA00022970"/>
    </source>
</evidence>
<sequence>MIRYGQSTLFMALIIALCAWHGPTAADEIRIGFSGPLSGVAAEYGQDVVNGIELAVKEINAGGGITVAGKRYTVLLERLDDRADPTQAVNNARRFKSNGAIAVFNAVFGTSAAMMRINEEPGHEFLVLAFTSTPRITDMGNKLTVVVPGPFSSMAHISADWAFERGWKKCAMAVTVGPYGDEWRKVFREIWENRGGTITSDRPANYYTETDYSAVLAATLATKPDVMLIGGPSSTTALMIEQARGMGFRGGFIMIDQAKLDYVREVLQGTRVMGNLIGAAGAAIPPREGQDFAQRYRKAYGRAATAESAFNFTFMHALARAIEAAGTVNDVHRIREAFPQAFPMYATEFPMEAYGLTEEGRALVTTATQTITEGELDPPELYFWWPKTREAFEAVEKSSRIDRSIPRRWLTTD</sequence>
<keyword evidence="4" id="KW-0029">Amino-acid transport</keyword>
<dbReference type="PANTHER" id="PTHR30483:SF6">
    <property type="entry name" value="PERIPLASMIC BINDING PROTEIN OF ABC TRANSPORTER FOR NATURAL AMINO ACIDS"/>
    <property type="match status" value="1"/>
</dbReference>
<dbReference type="Pfam" id="PF13458">
    <property type="entry name" value="Peripla_BP_6"/>
    <property type="match status" value="1"/>
</dbReference>
<dbReference type="Proteomes" id="UP001165427">
    <property type="component" value="Unassembled WGS sequence"/>
</dbReference>
<dbReference type="PRINTS" id="PR00337">
    <property type="entry name" value="LEUILEVALBP"/>
</dbReference>
<keyword evidence="8" id="KW-1185">Reference proteome</keyword>
<dbReference type="GO" id="GO:0006865">
    <property type="term" value="P:amino acid transport"/>
    <property type="evidence" value="ECO:0007669"/>
    <property type="project" value="UniProtKB-KW"/>
</dbReference>
<dbReference type="InterPro" id="IPR028081">
    <property type="entry name" value="Leu-bd"/>
</dbReference>
<evidence type="ECO:0000256" key="1">
    <source>
        <dbReference type="ARBA" id="ARBA00010062"/>
    </source>
</evidence>
<comment type="caution">
    <text evidence="7">The sequence shown here is derived from an EMBL/GenBank/DDBJ whole genome shotgun (WGS) entry which is preliminary data.</text>
</comment>
<evidence type="ECO:0000256" key="5">
    <source>
        <dbReference type="SAM" id="SignalP"/>
    </source>
</evidence>
<dbReference type="EMBL" id="JALJRB010000001">
    <property type="protein sequence ID" value="MCJ8499219.1"/>
    <property type="molecule type" value="Genomic_DNA"/>
</dbReference>
<evidence type="ECO:0000256" key="3">
    <source>
        <dbReference type="ARBA" id="ARBA00022729"/>
    </source>
</evidence>
<dbReference type="InterPro" id="IPR028082">
    <property type="entry name" value="Peripla_BP_I"/>
</dbReference>
<gene>
    <name evidence="7" type="ORF">MRX98_01420</name>
</gene>
<evidence type="ECO:0000256" key="2">
    <source>
        <dbReference type="ARBA" id="ARBA00022448"/>
    </source>
</evidence>
<name>A0AA41QZI0_9BACT</name>
<protein>
    <submittedName>
        <fullName evidence="7">ABC transporter substrate-binding protein</fullName>
    </submittedName>
</protein>
<feature type="chain" id="PRO_5041208403" evidence="5">
    <location>
        <begin position="22"/>
        <end position="413"/>
    </location>
</feature>
<feature type="domain" description="Leucine-binding protein" evidence="6">
    <location>
        <begin position="28"/>
        <end position="346"/>
    </location>
</feature>
<dbReference type="AlphaFoldDB" id="A0AA41QZI0"/>
<evidence type="ECO:0000313" key="7">
    <source>
        <dbReference type="EMBL" id="MCJ8499219.1"/>
    </source>
</evidence>
<comment type="similarity">
    <text evidence="1">Belongs to the leucine-binding protein family.</text>
</comment>
<keyword evidence="3 5" id="KW-0732">Signal</keyword>
<reference evidence="7" key="1">
    <citation type="submission" date="2022-04" db="EMBL/GenBank/DDBJ databases">
        <title>Desulfatitalea alkaliphila sp. nov., a novel anaerobic sulfate-reducing bacterium isolated from terrestrial mud volcano, Taman Peninsula, Russia.</title>
        <authorList>
            <person name="Khomyakova M.A."/>
            <person name="Merkel A.Y."/>
            <person name="Slobodkin A.I."/>
        </authorList>
    </citation>
    <scope>NUCLEOTIDE SEQUENCE</scope>
    <source>
        <strain evidence="7">M08but</strain>
    </source>
</reference>
<dbReference type="PANTHER" id="PTHR30483">
    <property type="entry name" value="LEUCINE-SPECIFIC-BINDING PROTEIN"/>
    <property type="match status" value="1"/>
</dbReference>
<organism evidence="7 8">
    <name type="scientific">Desulfatitalea alkaliphila</name>
    <dbReference type="NCBI Taxonomy" id="2929485"/>
    <lineage>
        <taxon>Bacteria</taxon>
        <taxon>Pseudomonadati</taxon>
        <taxon>Thermodesulfobacteriota</taxon>
        <taxon>Desulfobacteria</taxon>
        <taxon>Desulfobacterales</taxon>
        <taxon>Desulfosarcinaceae</taxon>
        <taxon>Desulfatitalea</taxon>
    </lineage>
</organism>
<proteinExistence type="inferred from homology"/>
<dbReference type="Gene3D" id="3.40.50.2300">
    <property type="match status" value="2"/>
</dbReference>